<evidence type="ECO:0000313" key="3">
    <source>
        <dbReference type="Proteomes" id="UP000199513"/>
    </source>
</evidence>
<sequence length="269" mass="31402">MKIAFLILKILTSLYLVACAILYFLQEKILFLPVSLSENYRYKFDSQWIKEYEENFLNTENRGKINLVWFKIANPKGVILYCHGNAGNIQRWASIVDDLMRFGYDIILWDYRTYGKSTGQLNEENLLNDAQAVYDFTKKHFSENQIIVYGRSLGTGMATYLSAMNAPNYLILETPYFNLSDVAGYHFPYFPYHLLLKYKLPSNEWITEVRCPITIFHGTYDRTVPYSSGFKLKPLLKARDEFITIEGGDHNDLNTFYIYEEKLGKILGK</sequence>
<dbReference type="Proteomes" id="UP000199513">
    <property type="component" value="Unassembled WGS sequence"/>
</dbReference>
<keyword evidence="3" id="KW-1185">Reference proteome</keyword>
<organism evidence="2 3">
    <name type="scientific">Thermoflexibacter ruber</name>
    <dbReference type="NCBI Taxonomy" id="1003"/>
    <lineage>
        <taxon>Bacteria</taxon>
        <taxon>Pseudomonadati</taxon>
        <taxon>Bacteroidota</taxon>
        <taxon>Cytophagia</taxon>
        <taxon>Cytophagales</taxon>
        <taxon>Thermoflexibacteraceae</taxon>
        <taxon>Thermoflexibacter</taxon>
    </lineage>
</organism>
<name>A0A1I2IF37_9BACT</name>
<dbReference type="SUPFAM" id="SSF53474">
    <property type="entry name" value="alpha/beta-Hydrolases"/>
    <property type="match status" value="1"/>
</dbReference>
<dbReference type="Gene3D" id="3.40.50.1820">
    <property type="entry name" value="alpha/beta hydrolase"/>
    <property type="match status" value="1"/>
</dbReference>
<dbReference type="RefSeq" id="WP_091548400.1">
    <property type="nucleotide sequence ID" value="NZ_FONY01000030.1"/>
</dbReference>
<feature type="domain" description="Serine aminopeptidase S33" evidence="1">
    <location>
        <begin position="74"/>
        <end position="180"/>
    </location>
</feature>
<evidence type="ECO:0000259" key="1">
    <source>
        <dbReference type="Pfam" id="PF12146"/>
    </source>
</evidence>
<accession>A0A1I2IF37</accession>
<dbReference type="AlphaFoldDB" id="A0A1I2IF37"/>
<dbReference type="OrthoDB" id="9777090at2"/>
<reference evidence="2 3" key="1">
    <citation type="submission" date="2016-10" db="EMBL/GenBank/DDBJ databases">
        <authorList>
            <person name="de Groot N.N."/>
        </authorList>
    </citation>
    <scope>NUCLEOTIDE SEQUENCE [LARGE SCALE GENOMIC DNA]</scope>
    <source>
        <strain>GEY</strain>
        <strain evidence="3">DSM 9560</strain>
    </source>
</reference>
<dbReference type="PANTHER" id="PTHR12277:SF81">
    <property type="entry name" value="PROTEIN ABHD13"/>
    <property type="match status" value="1"/>
</dbReference>
<protein>
    <recommendedName>
        <fullName evidence="1">Serine aminopeptidase S33 domain-containing protein</fullName>
    </recommendedName>
</protein>
<dbReference type="PANTHER" id="PTHR12277">
    <property type="entry name" value="ALPHA/BETA HYDROLASE DOMAIN-CONTAINING PROTEIN"/>
    <property type="match status" value="1"/>
</dbReference>
<gene>
    <name evidence="2" type="ORF">SAMN04488541_103030</name>
</gene>
<proteinExistence type="predicted"/>
<dbReference type="InterPro" id="IPR029058">
    <property type="entry name" value="AB_hydrolase_fold"/>
</dbReference>
<dbReference type="InterPro" id="IPR022742">
    <property type="entry name" value="Hydrolase_4"/>
</dbReference>
<dbReference type="Pfam" id="PF12146">
    <property type="entry name" value="Hydrolase_4"/>
    <property type="match status" value="1"/>
</dbReference>
<evidence type="ECO:0000313" key="2">
    <source>
        <dbReference type="EMBL" id="SFF39151.1"/>
    </source>
</evidence>
<dbReference type="EMBL" id="FONY01000030">
    <property type="protein sequence ID" value="SFF39151.1"/>
    <property type="molecule type" value="Genomic_DNA"/>
</dbReference>
<dbReference type="STRING" id="1003.SAMN04488541_103030"/>